<keyword evidence="3" id="KW-1185">Reference proteome</keyword>
<evidence type="ECO:0000256" key="1">
    <source>
        <dbReference type="SAM" id="MobiDB-lite"/>
    </source>
</evidence>
<protein>
    <submittedName>
        <fullName evidence="2">Uncharacterized protein</fullName>
    </submittedName>
</protein>
<name>A0A2S9XVC4_9BACT</name>
<feature type="region of interest" description="Disordered" evidence="1">
    <location>
        <begin position="27"/>
        <end position="49"/>
    </location>
</feature>
<accession>A0A2S9XVC4</accession>
<dbReference type="EMBL" id="PVNK01000164">
    <property type="protein sequence ID" value="PRP96784.1"/>
    <property type="molecule type" value="Genomic_DNA"/>
</dbReference>
<evidence type="ECO:0000313" key="2">
    <source>
        <dbReference type="EMBL" id="PRP96784.1"/>
    </source>
</evidence>
<sequence length="49" mass="5070">MDDPRLVRQVDARALWGVVPRDAGEAGAAGAAASQRSVGETGDSVRALY</sequence>
<dbReference type="AlphaFoldDB" id="A0A2S9XVC4"/>
<comment type="caution">
    <text evidence="2">The sequence shown here is derived from an EMBL/GenBank/DDBJ whole genome shotgun (WGS) entry which is preliminary data.</text>
</comment>
<evidence type="ECO:0000313" key="3">
    <source>
        <dbReference type="Proteomes" id="UP000237968"/>
    </source>
</evidence>
<gene>
    <name evidence="2" type="ORF">ENSA5_35580</name>
</gene>
<dbReference type="Proteomes" id="UP000237968">
    <property type="component" value="Unassembled WGS sequence"/>
</dbReference>
<organism evidence="2 3">
    <name type="scientific">Enhygromyxa salina</name>
    <dbReference type="NCBI Taxonomy" id="215803"/>
    <lineage>
        <taxon>Bacteria</taxon>
        <taxon>Pseudomonadati</taxon>
        <taxon>Myxococcota</taxon>
        <taxon>Polyangia</taxon>
        <taxon>Nannocystales</taxon>
        <taxon>Nannocystaceae</taxon>
        <taxon>Enhygromyxa</taxon>
    </lineage>
</organism>
<reference evidence="2 3" key="1">
    <citation type="submission" date="2018-03" db="EMBL/GenBank/DDBJ databases">
        <title>Draft Genome Sequences of the Obligatory Marine Myxobacteria Enhygromyxa salina SWB005.</title>
        <authorList>
            <person name="Poehlein A."/>
            <person name="Moghaddam J.A."/>
            <person name="Harms H."/>
            <person name="Alanjari M."/>
            <person name="Koenig G.M."/>
            <person name="Daniel R."/>
            <person name="Schaeberle T.F."/>
        </authorList>
    </citation>
    <scope>NUCLEOTIDE SEQUENCE [LARGE SCALE GENOMIC DNA]</scope>
    <source>
        <strain evidence="2 3">SWB005</strain>
    </source>
</reference>
<proteinExistence type="predicted"/>